<gene>
    <name evidence="1" type="ORF">CINCED_3A019899</name>
</gene>
<name>A0A5E4LXX3_9HEMI</name>
<organism evidence="1 2">
    <name type="scientific">Cinara cedri</name>
    <dbReference type="NCBI Taxonomy" id="506608"/>
    <lineage>
        <taxon>Eukaryota</taxon>
        <taxon>Metazoa</taxon>
        <taxon>Ecdysozoa</taxon>
        <taxon>Arthropoda</taxon>
        <taxon>Hexapoda</taxon>
        <taxon>Insecta</taxon>
        <taxon>Pterygota</taxon>
        <taxon>Neoptera</taxon>
        <taxon>Paraneoptera</taxon>
        <taxon>Hemiptera</taxon>
        <taxon>Sternorrhyncha</taxon>
        <taxon>Aphidomorpha</taxon>
        <taxon>Aphidoidea</taxon>
        <taxon>Aphididae</taxon>
        <taxon>Lachninae</taxon>
        <taxon>Cinara</taxon>
    </lineage>
</organism>
<dbReference type="SUPFAM" id="SSF53098">
    <property type="entry name" value="Ribonuclease H-like"/>
    <property type="match status" value="1"/>
</dbReference>
<sequence length="157" mass="18177">MNIIICPDTLSLEKFNLKVLEWVNLNDFEMELVDFQSSTIWKEKFVILRNELEEIQRDRAIGKLIGNIGDKILKVWNEIPKDYSTLKIVVLAIFSIFSSTYSCESLFSEINFIKPDLRNELTNECSVACTLLKVTNYKPNINELASSVQQQKSHQNK</sequence>
<dbReference type="PANTHER" id="PTHR45913">
    <property type="entry name" value="EPM2A-INTERACTING PROTEIN 1"/>
    <property type="match status" value="1"/>
</dbReference>
<dbReference type="PANTHER" id="PTHR45913:SF10">
    <property type="entry name" value="DUF4371 DOMAIN-CONTAINING PROTEIN"/>
    <property type="match status" value="1"/>
</dbReference>
<dbReference type="EMBL" id="CABPRJ010000002">
    <property type="protein sequence ID" value="VVC24465.1"/>
    <property type="molecule type" value="Genomic_DNA"/>
</dbReference>
<dbReference type="InterPro" id="IPR012337">
    <property type="entry name" value="RNaseH-like_sf"/>
</dbReference>
<protein>
    <submittedName>
        <fullName evidence="1">Ribonuclease H-like domain</fullName>
    </submittedName>
</protein>
<dbReference type="Proteomes" id="UP000325440">
    <property type="component" value="Unassembled WGS sequence"/>
</dbReference>
<dbReference type="OrthoDB" id="6603364at2759"/>
<evidence type="ECO:0000313" key="1">
    <source>
        <dbReference type="EMBL" id="VVC24465.1"/>
    </source>
</evidence>
<reference evidence="1 2" key="1">
    <citation type="submission" date="2019-08" db="EMBL/GenBank/DDBJ databases">
        <authorList>
            <person name="Alioto T."/>
            <person name="Alioto T."/>
            <person name="Gomez Garrido J."/>
        </authorList>
    </citation>
    <scope>NUCLEOTIDE SEQUENCE [LARGE SCALE GENOMIC DNA]</scope>
</reference>
<accession>A0A5E4LXX3</accession>
<keyword evidence="2" id="KW-1185">Reference proteome</keyword>
<dbReference type="AlphaFoldDB" id="A0A5E4LXX3"/>
<evidence type="ECO:0000313" key="2">
    <source>
        <dbReference type="Proteomes" id="UP000325440"/>
    </source>
</evidence>
<proteinExistence type="predicted"/>